<dbReference type="EMBL" id="BPLR01017644">
    <property type="protein sequence ID" value="GIY93225.1"/>
    <property type="molecule type" value="Genomic_DNA"/>
</dbReference>
<keyword evidence="2" id="KW-1185">Reference proteome</keyword>
<gene>
    <name evidence="1" type="ORF">CEXT_531161</name>
</gene>
<reference evidence="1 2" key="1">
    <citation type="submission" date="2021-06" db="EMBL/GenBank/DDBJ databases">
        <title>Caerostris extrusa draft genome.</title>
        <authorList>
            <person name="Kono N."/>
            <person name="Arakawa K."/>
        </authorList>
    </citation>
    <scope>NUCLEOTIDE SEQUENCE [LARGE SCALE GENOMIC DNA]</scope>
</reference>
<name>A0AAV4XH17_CAEEX</name>
<accession>A0AAV4XH17</accession>
<sequence>METETSCLVLVLFTTRKRRNYIIKKENFMPTNAYGELFEALICRDIALPFSLIFFCSCKQGSSLTFIGQFSLFSHQPNIQEAIELTACRSIWNALAFMAVTRAHECFYNIFKCALNLLPQLKKRAKNLSFNSGHHPGSFADIIPARLLGR</sequence>
<dbReference type="AlphaFoldDB" id="A0AAV4XH17"/>
<evidence type="ECO:0000313" key="2">
    <source>
        <dbReference type="Proteomes" id="UP001054945"/>
    </source>
</evidence>
<organism evidence="1 2">
    <name type="scientific">Caerostris extrusa</name>
    <name type="common">Bark spider</name>
    <name type="synonym">Caerostris bankana</name>
    <dbReference type="NCBI Taxonomy" id="172846"/>
    <lineage>
        <taxon>Eukaryota</taxon>
        <taxon>Metazoa</taxon>
        <taxon>Ecdysozoa</taxon>
        <taxon>Arthropoda</taxon>
        <taxon>Chelicerata</taxon>
        <taxon>Arachnida</taxon>
        <taxon>Araneae</taxon>
        <taxon>Araneomorphae</taxon>
        <taxon>Entelegynae</taxon>
        <taxon>Araneoidea</taxon>
        <taxon>Araneidae</taxon>
        <taxon>Caerostris</taxon>
    </lineage>
</organism>
<comment type="caution">
    <text evidence="1">The sequence shown here is derived from an EMBL/GenBank/DDBJ whole genome shotgun (WGS) entry which is preliminary data.</text>
</comment>
<proteinExistence type="predicted"/>
<protein>
    <submittedName>
        <fullName evidence="1">Uncharacterized protein</fullName>
    </submittedName>
</protein>
<evidence type="ECO:0000313" key="1">
    <source>
        <dbReference type="EMBL" id="GIY93225.1"/>
    </source>
</evidence>
<dbReference type="Proteomes" id="UP001054945">
    <property type="component" value="Unassembled WGS sequence"/>
</dbReference>